<dbReference type="GO" id="GO:0019068">
    <property type="term" value="P:virion assembly"/>
    <property type="evidence" value="ECO:0007669"/>
    <property type="project" value="InterPro"/>
</dbReference>
<reference evidence="2 3" key="1">
    <citation type="submission" date="2018-05" db="EMBL/GenBank/DDBJ databases">
        <title>The draft genome of strain NS-104.</title>
        <authorList>
            <person name="Hang P."/>
            <person name="Jiang J."/>
        </authorList>
    </citation>
    <scope>NUCLEOTIDE SEQUENCE [LARGE SCALE GENOMIC DNA]</scope>
    <source>
        <strain evidence="2 3">NS-104</strain>
    </source>
</reference>
<name>A0A2U2DG93_9HYPH</name>
<keyword evidence="3" id="KW-1185">Reference proteome</keyword>
<dbReference type="Proteomes" id="UP000245252">
    <property type="component" value="Unassembled WGS sequence"/>
</dbReference>
<gene>
    <name evidence="2" type="ORF">DEM27_31600</name>
</gene>
<evidence type="ECO:0000313" key="3">
    <source>
        <dbReference type="Proteomes" id="UP000245252"/>
    </source>
</evidence>
<comment type="caution">
    <text evidence="2">The sequence shown here is derived from an EMBL/GenBank/DDBJ whole genome shotgun (WGS) entry which is preliminary data.</text>
</comment>
<dbReference type="OrthoDB" id="9770450at2"/>
<evidence type="ECO:0000313" key="2">
    <source>
        <dbReference type="EMBL" id="PWE52288.1"/>
    </source>
</evidence>
<sequence>MNTPTEKPRVRIRTDGSIVSAPGGKRTRAQYLRDGGTGILAMRRAVTRDGAVDVRESAERASALAWSFIQNSGWIAGAVDQIITDTIGDELKLSARPLLSSLGYDAKETAEWCKVVEDAWHLHVWNPKEFDAKGKATLAENLDGVIRYYLAGGEAFGIFDFMPKGMRRRYGVKTGTKVSLIAPHRLKRETSEFTGLDQGIFHDDNGRVAAYRFIGKKNGQDYDYDVPAYDGALRRVVHVMDRGDNPDSARGISVLAPILKVAAQYDQLADATLTTALLQTAFAATIKSPEPSEAAFEAIKVIEDDDPDLAADLMDVWGNRIDALKDHGISMSDHGRINHLGPGEEFHMHTAATPGSQYIPFSRNLQREMARRLGITAESFTFDFSGATYSSIRMGIASIWPIVTRRRERIAAPYCQAAYENWLDEMIGTGRIPFKGGYAAFAANRDLVCNAEWPGPAQPTADDYKSVMAAAKRIELGLSSLEDESTLMGKDAGVTRQKIAAEIVDLSEKKIPIPFGRSTGGGGPMGAAMPNGNETSEAA</sequence>
<dbReference type="RefSeq" id="WP_109462211.1">
    <property type="nucleotide sequence ID" value="NZ_QFBC01000028.1"/>
</dbReference>
<dbReference type="InterPro" id="IPR006429">
    <property type="entry name" value="Phage_lambda_portal"/>
</dbReference>
<proteinExistence type="predicted"/>
<dbReference type="AlphaFoldDB" id="A0A2U2DG93"/>
<dbReference type="Pfam" id="PF05136">
    <property type="entry name" value="Phage_portal_2"/>
    <property type="match status" value="1"/>
</dbReference>
<evidence type="ECO:0000256" key="1">
    <source>
        <dbReference type="SAM" id="MobiDB-lite"/>
    </source>
</evidence>
<feature type="region of interest" description="Disordered" evidence="1">
    <location>
        <begin position="514"/>
        <end position="539"/>
    </location>
</feature>
<accession>A0A2U2DG93</accession>
<organism evidence="2 3">
    <name type="scientific">Metarhizobium album</name>
    <dbReference type="NCBI Taxonomy" id="2182425"/>
    <lineage>
        <taxon>Bacteria</taxon>
        <taxon>Pseudomonadati</taxon>
        <taxon>Pseudomonadota</taxon>
        <taxon>Alphaproteobacteria</taxon>
        <taxon>Hyphomicrobiales</taxon>
        <taxon>Rhizobiaceae</taxon>
        <taxon>Metarhizobium</taxon>
    </lineage>
</organism>
<dbReference type="EMBL" id="QFBC01000028">
    <property type="protein sequence ID" value="PWE52288.1"/>
    <property type="molecule type" value="Genomic_DNA"/>
</dbReference>
<protein>
    <submittedName>
        <fullName evidence="2">Phage portal protein</fullName>
    </submittedName>
</protein>
<dbReference type="GO" id="GO:0005198">
    <property type="term" value="F:structural molecule activity"/>
    <property type="evidence" value="ECO:0007669"/>
    <property type="project" value="InterPro"/>
</dbReference>